<accession>A0A1B2EBQ6</accession>
<dbReference type="KEGG" id="moc:BB934_02915"/>
<dbReference type="EMBL" id="CP016616">
    <property type="protein sequence ID" value="ANY77302.1"/>
    <property type="molecule type" value="Genomic_DNA"/>
</dbReference>
<dbReference type="AlphaFoldDB" id="A0A1B2EBQ6"/>
<reference evidence="1" key="1">
    <citation type="submission" date="2016-07" db="EMBL/GenBank/DDBJ databases">
        <title>Microvirga ossetica sp. nov. a new species of rhizobia isolated from root nodules of the legume species Vicia alpestris Steven originated from North Ossetia region in the Caucasus.</title>
        <authorList>
            <person name="Safronova V.I."/>
            <person name="Kuznetsova I.G."/>
            <person name="Sazanova A.L."/>
            <person name="Belimov A."/>
            <person name="Andronov E."/>
            <person name="Osledkin Y.S."/>
            <person name="Onishchuk O.P."/>
            <person name="Kurchak O.N."/>
            <person name="Shaposhnikov A.I."/>
            <person name="Willems A."/>
            <person name="Tikhonovich I.A."/>
        </authorList>
    </citation>
    <scope>NUCLEOTIDE SEQUENCE [LARGE SCALE GENOMIC DNA]</scope>
    <source>
        <strain evidence="1">V5/3M</strain>
    </source>
</reference>
<name>A0A1B2EBQ6_9HYPH</name>
<proteinExistence type="predicted"/>
<evidence type="ECO:0000313" key="1">
    <source>
        <dbReference type="EMBL" id="ANY77302.1"/>
    </source>
</evidence>
<organism evidence="1">
    <name type="scientific">Microvirga ossetica</name>
    <dbReference type="NCBI Taxonomy" id="1882682"/>
    <lineage>
        <taxon>Bacteria</taxon>
        <taxon>Pseudomonadati</taxon>
        <taxon>Pseudomonadota</taxon>
        <taxon>Alphaproteobacteria</taxon>
        <taxon>Hyphomicrobiales</taxon>
        <taxon>Methylobacteriaceae</taxon>
        <taxon>Microvirga</taxon>
    </lineage>
</organism>
<gene>
    <name evidence="1" type="ORF">BB934_02915</name>
</gene>
<sequence length="65" mass="7988">MKEAPVKTLHEWERKLKAKLRERGCPMDGLNRWDDELMRPVFRPERTEALRNYQCDLKDTFLRRN</sequence>
<protein>
    <submittedName>
        <fullName evidence="1">Uncharacterized protein</fullName>
    </submittedName>
</protein>